<dbReference type="Proteomes" id="UP000255169">
    <property type="component" value="Unassembled WGS sequence"/>
</dbReference>
<dbReference type="Gene3D" id="3.30.700.10">
    <property type="entry name" value="Glycoprotein, Type 4 Pilin"/>
    <property type="match status" value="1"/>
</dbReference>
<protein>
    <submittedName>
        <fullName evidence="6">Putative major pilin subunit</fullName>
    </submittedName>
    <submittedName>
        <fullName evidence="5">Type IV pilin PilA</fullName>
    </submittedName>
</protein>
<dbReference type="PANTHER" id="PTHR30093">
    <property type="entry name" value="GENERAL SECRETION PATHWAY PROTEIN G"/>
    <property type="match status" value="1"/>
</dbReference>
<keyword evidence="4" id="KW-0812">Transmembrane</keyword>
<evidence type="ECO:0000313" key="7">
    <source>
        <dbReference type="Proteomes" id="UP000255169"/>
    </source>
</evidence>
<dbReference type="KEGG" id="yrb:UGYR_13250"/>
<evidence type="ECO:0000256" key="4">
    <source>
        <dbReference type="SAM" id="Phobius"/>
    </source>
</evidence>
<dbReference type="Pfam" id="PF07963">
    <property type="entry name" value="N_methyl"/>
    <property type="match status" value="1"/>
</dbReference>
<evidence type="ECO:0000313" key="5">
    <source>
        <dbReference type="EMBL" id="CEK26435.1"/>
    </source>
</evidence>
<dbReference type="GO" id="GO:0043107">
    <property type="term" value="P:type IV pilus-dependent motility"/>
    <property type="evidence" value="ECO:0007669"/>
    <property type="project" value="TreeGrafter"/>
</dbReference>
<dbReference type="PATRIC" id="fig|29486.44.peg.3158"/>
<dbReference type="GO" id="GO:0016020">
    <property type="term" value="C:membrane"/>
    <property type="evidence" value="ECO:0007669"/>
    <property type="project" value="UniProtKB-SubCell"/>
</dbReference>
<reference evidence="5" key="1">
    <citation type="journal article" date="2015" name="Genome Announc.">
        <title>Complete Genome Sequence of Yersinia ruckeri Strain CSF007-82, Etiologic Agent of Red Mouth Disease in Salmonid Fish.</title>
        <authorList>
            <person name="Nelson M.C."/>
            <person name="LaPatra S.E."/>
            <person name="Welch T.J."/>
            <person name="Graf J."/>
        </authorList>
    </citation>
    <scope>NUCLEOTIDE SEQUENCE</scope>
    <source>
        <strain evidence="5">CSF007-82</strain>
    </source>
</reference>
<comment type="subcellular location">
    <subcellularLocation>
        <location evidence="1">Membrane</location>
        <topology evidence="1">Single-pass membrane protein</topology>
    </subcellularLocation>
</comment>
<evidence type="ECO:0000256" key="3">
    <source>
        <dbReference type="ARBA" id="ARBA00022481"/>
    </source>
</evidence>
<dbReference type="InterPro" id="IPR045584">
    <property type="entry name" value="Pilin-like"/>
</dbReference>
<dbReference type="AlphaFoldDB" id="A0A085U336"/>
<dbReference type="NCBIfam" id="TIGR02532">
    <property type="entry name" value="IV_pilin_GFxxxE"/>
    <property type="match status" value="1"/>
</dbReference>
<dbReference type="EMBL" id="LN681231">
    <property type="protein sequence ID" value="CEK26435.1"/>
    <property type="molecule type" value="Genomic_DNA"/>
</dbReference>
<feature type="transmembrane region" description="Helical" evidence="4">
    <location>
        <begin position="12"/>
        <end position="30"/>
    </location>
</feature>
<comment type="similarity">
    <text evidence="2">Belongs to the N-Me-Phe pilin family.</text>
</comment>
<dbReference type="InterPro" id="IPR012902">
    <property type="entry name" value="N_methyl_site"/>
</dbReference>
<keyword evidence="4" id="KW-1133">Transmembrane helix</keyword>
<evidence type="ECO:0000256" key="1">
    <source>
        <dbReference type="ARBA" id="ARBA00004167"/>
    </source>
</evidence>
<dbReference type="RefSeq" id="WP_004719082.1">
    <property type="nucleotide sequence ID" value="NZ_CABIHR010000012.1"/>
</dbReference>
<organism evidence="5">
    <name type="scientific">Yersinia ruckeri</name>
    <dbReference type="NCBI Taxonomy" id="29486"/>
    <lineage>
        <taxon>Bacteria</taxon>
        <taxon>Pseudomonadati</taxon>
        <taxon>Pseudomonadota</taxon>
        <taxon>Gammaproteobacteria</taxon>
        <taxon>Enterobacterales</taxon>
        <taxon>Yersiniaceae</taxon>
        <taxon>Yersinia</taxon>
    </lineage>
</organism>
<dbReference type="STRING" id="29486.UGYR_13250"/>
<proteinExistence type="inferred from homology"/>
<dbReference type="eggNOG" id="COG4969">
    <property type="taxonomic scope" value="Bacteria"/>
</dbReference>
<evidence type="ECO:0000313" key="6">
    <source>
        <dbReference type="EMBL" id="SUQ00170.1"/>
    </source>
</evidence>
<gene>
    <name evidence="6" type="primary">pilE</name>
    <name evidence="5" type="ORF">CSF007_3280</name>
    <name evidence="6" type="ORF">NCTC10476_01445</name>
</gene>
<dbReference type="OrthoDB" id="5918848at2"/>
<dbReference type="PROSITE" id="PS00409">
    <property type="entry name" value="PROKAR_NTER_METHYL"/>
    <property type="match status" value="1"/>
</dbReference>
<name>A0A085U336_YERRU</name>
<sequence>MHYSHGFTLIELMVSIVIIAILGGIGIPAYQGYIQKAAMTDMLQTAAPYRMAIEVCSMEHSTLTGCNSGAQGIPVNQPTRYVKMIQVVQGVISISGQETLEGLSVVLTPVKNHSGNLEWSRTCTAKDSGMSDACKSIFAFKDTQNSDA</sequence>
<keyword evidence="3" id="KW-0488">Methylation</keyword>
<keyword evidence="4" id="KW-0472">Membrane</keyword>
<dbReference type="GeneID" id="66878420"/>
<dbReference type="SUPFAM" id="SSF54523">
    <property type="entry name" value="Pili subunits"/>
    <property type="match status" value="1"/>
</dbReference>
<reference evidence="6 7" key="2">
    <citation type="submission" date="2018-06" db="EMBL/GenBank/DDBJ databases">
        <authorList>
            <consortium name="Pathogen Informatics"/>
            <person name="Doyle S."/>
        </authorList>
    </citation>
    <scope>NUCLEOTIDE SEQUENCE [LARGE SCALE GENOMIC DNA]</scope>
    <source>
        <strain evidence="6 7">NCTC10476</strain>
    </source>
</reference>
<accession>A0A085U336</accession>
<keyword evidence="7" id="KW-1185">Reference proteome</keyword>
<dbReference type="NCBIfam" id="NF007862">
    <property type="entry name" value="PRK10574.1"/>
    <property type="match status" value="1"/>
</dbReference>
<dbReference type="PANTHER" id="PTHR30093:SF34">
    <property type="entry name" value="PREPILIN PEPTIDASE-DEPENDENT PROTEIN D"/>
    <property type="match status" value="1"/>
</dbReference>
<evidence type="ECO:0000256" key="2">
    <source>
        <dbReference type="ARBA" id="ARBA00005233"/>
    </source>
</evidence>
<dbReference type="EMBL" id="UHJG01000001">
    <property type="protein sequence ID" value="SUQ00170.1"/>
    <property type="molecule type" value="Genomic_DNA"/>
</dbReference>
<dbReference type="GO" id="GO:0044096">
    <property type="term" value="C:type IV pilus"/>
    <property type="evidence" value="ECO:0007669"/>
    <property type="project" value="TreeGrafter"/>
</dbReference>